<protein>
    <submittedName>
        <fullName evidence="3">Uncharacterized protein</fullName>
    </submittedName>
</protein>
<dbReference type="GeneID" id="59349632"/>
<keyword evidence="4" id="KW-1185">Reference proteome</keyword>
<sequence>MWTKLSSTFKSKQADDEHPMAGPSSSPSKRKSAGFLHRDGGSLRLNSIPHKVKSTFNLHGNSSQLTVASNPSQEALSNTALRPKATRRSSFNLLMRRPSIDALRPAPRRQSIDALRSPIDYSTSHNTRRERAATVSGSVRSILREPNTPVAGKNVRFFAHGEFDLDNRAIISHSTPPEQVIFHHSSPPKITSHRSPIKPSRPSVVDIFAPSHDSSNPPGQSTFDNALDLATYRQDHNKTPTTSHSRNASLSSQSVLSSKRSSSSKSSISEADTSFTTTTSSSSSIGLDHLLASAPEVSSPNDPFGVHAKTYYTPQTLIPNTSPGRRHIRRASKEENIIFSLQTQLAMQGELCGQYESDLRARDQQVVILRQKLEEAEEEDAKKRKYLKAWKKKVLDLEKTCRYMESEIETSHQESMERSVMDEASSEALRMLHRQISALERERDTWRKAETSLGNEIRRLESLVTEQRNEASINDEDATQQHGLEELGSLVTTLEEQLAAEKLEREQTTKALESQNAKLQAITETVKSRGEEIARLRLQLDSAEKTNQSLKSAEASVCSLAMERDALKMQLSRFQVADRRVGALEHDLEQLQALNVSLKHQLQSRIDAEKEMEDRFEERFSQQAILGQQKEETLLKLIEDLKQESATVAIQLNERQLVLENENAKIRKDWARDKQEWEAKQHELESLKRRSIGTAPPPSKISTIPRRPSILQATPTPRHRPSSIVSESGSESIRERKASAESVSRIPVSSRSSPKVTHSTMGPPPLRSRPSLISNNAPKPPIRSPSISPLNKTQGLGKSKIVKVIPCDSENNEKENVVVSTRRLSRIPTLPI</sequence>
<evidence type="ECO:0000313" key="3">
    <source>
        <dbReference type="EMBL" id="KAF7295147.1"/>
    </source>
</evidence>
<feature type="compositionally biased region" description="Polar residues" evidence="2">
    <location>
        <begin position="1"/>
        <end position="11"/>
    </location>
</feature>
<accession>A0A8H6SA24</accession>
<evidence type="ECO:0000313" key="4">
    <source>
        <dbReference type="Proteomes" id="UP000636479"/>
    </source>
</evidence>
<feature type="region of interest" description="Disordered" evidence="2">
    <location>
        <begin position="681"/>
        <end position="794"/>
    </location>
</feature>
<reference evidence="3" key="1">
    <citation type="submission" date="2020-05" db="EMBL/GenBank/DDBJ databases">
        <title>Mycena genomes resolve the evolution of fungal bioluminescence.</title>
        <authorList>
            <person name="Tsai I.J."/>
        </authorList>
    </citation>
    <scope>NUCLEOTIDE SEQUENCE</scope>
    <source>
        <strain evidence="3">171206Taipei</strain>
    </source>
</reference>
<dbReference type="RefSeq" id="XP_037216510.1">
    <property type="nucleotide sequence ID" value="XM_037367116.1"/>
</dbReference>
<feature type="compositionally biased region" description="Low complexity" evidence="2">
    <location>
        <begin position="245"/>
        <end position="284"/>
    </location>
</feature>
<dbReference type="OrthoDB" id="2593174at2759"/>
<evidence type="ECO:0000256" key="1">
    <source>
        <dbReference type="SAM" id="Coils"/>
    </source>
</evidence>
<dbReference type="AlphaFoldDB" id="A0A8H6SA24"/>
<comment type="caution">
    <text evidence="3">The sequence shown here is derived from an EMBL/GenBank/DDBJ whole genome shotgun (WGS) entry which is preliminary data.</text>
</comment>
<proteinExistence type="predicted"/>
<gene>
    <name evidence="3" type="ORF">MIND_01053200</name>
</gene>
<keyword evidence="1" id="KW-0175">Coiled coil</keyword>
<dbReference type="EMBL" id="JACAZF010000009">
    <property type="protein sequence ID" value="KAF7295147.1"/>
    <property type="molecule type" value="Genomic_DNA"/>
</dbReference>
<feature type="region of interest" description="Disordered" evidence="2">
    <location>
        <begin position="236"/>
        <end position="284"/>
    </location>
</feature>
<feature type="region of interest" description="Disordered" evidence="2">
    <location>
        <begin position="179"/>
        <end position="224"/>
    </location>
</feature>
<name>A0A8H6SA24_9AGAR</name>
<evidence type="ECO:0000256" key="2">
    <source>
        <dbReference type="SAM" id="MobiDB-lite"/>
    </source>
</evidence>
<feature type="coiled-coil region" evidence="1">
    <location>
        <begin position="359"/>
        <end position="393"/>
    </location>
</feature>
<feature type="compositionally biased region" description="Polar residues" evidence="2">
    <location>
        <begin position="212"/>
        <end position="224"/>
    </location>
</feature>
<feature type="region of interest" description="Disordered" evidence="2">
    <location>
        <begin position="1"/>
        <end position="46"/>
    </location>
</feature>
<feature type="compositionally biased region" description="Low complexity" evidence="2">
    <location>
        <begin position="722"/>
        <end position="731"/>
    </location>
</feature>
<feature type="coiled-coil region" evidence="1">
    <location>
        <begin position="484"/>
        <end position="553"/>
    </location>
</feature>
<feature type="coiled-coil region" evidence="1">
    <location>
        <begin position="581"/>
        <end position="619"/>
    </location>
</feature>
<dbReference type="Proteomes" id="UP000636479">
    <property type="component" value="Unassembled WGS sequence"/>
</dbReference>
<feature type="compositionally biased region" description="Low complexity" evidence="2">
    <location>
        <begin position="742"/>
        <end position="754"/>
    </location>
</feature>
<organism evidence="3 4">
    <name type="scientific">Mycena indigotica</name>
    <dbReference type="NCBI Taxonomy" id="2126181"/>
    <lineage>
        <taxon>Eukaryota</taxon>
        <taxon>Fungi</taxon>
        <taxon>Dikarya</taxon>
        <taxon>Basidiomycota</taxon>
        <taxon>Agaricomycotina</taxon>
        <taxon>Agaricomycetes</taxon>
        <taxon>Agaricomycetidae</taxon>
        <taxon>Agaricales</taxon>
        <taxon>Marasmiineae</taxon>
        <taxon>Mycenaceae</taxon>
        <taxon>Mycena</taxon>
    </lineage>
</organism>